<protein>
    <recommendedName>
        <fullName evidence="8">THAP-type domain-containing protein</fullName>
    </recommendedName>
</protein>
<dbReference type="OrthoDB" id="6434668at2759"/>
<evidence type="ECO:0000256" key="4">
    <source>
        <dbReference type="ARBA" id="ARBA00022833"/>
    </source>
</evidence>
<dbReference type="Pfam" id="PF13359">
    <property type="entry name" value="DDE_Tnp_4"/>
    <property type="match status" value="1"/>
</dbReference>
<feature type="domain" description="THAP-type" evidence="8">
    <location>
        <begin position="1"/>
        <end position="95"/>
    </location>
</feature>
<organism evidence="9 10">
    <name type="scientific">Araneus ventricosus</name>
    <name type="common">Orbweaver spider</name>
    <name type="synonym">Epeira ventricosa</name>
    <dbReference type="NCBI Taxonomy" id="182803"/>
    <lineage>
        <taxon>Eukaryota</taxon>
        <taxon>Metazoa</taxon>
        <taxon>Ecdysozoa</taxon>
        <taxon>Arthropoda</taxon>
        <taxon>Chelicerata</taxon>
        <taxon>Arachnida</taxon>
        <taxon>Araneae</taxon>
        <taxon>Araneomorphae</taxon>
        <taxon>Entelegynae</taxon>
        <taxon>Araneoidea</taxon>
        <taxon>Araneidae</taxon>
        <taxon>Araneus</taxon>
    </lineage>
</organism>
<evidence type="ECO:0000256" key="2">
    <source>
        <dbReference type="ARBA" id="ARBA00022723"/>
    </source>
</evidence>
<keyword evidence="3 6" id="KW-0863">Zinc-finger</keyword>
<dbReference type="PROSITE" id="PS50950">
    <property type="entry name" value="ZF_THAP"/>
    <property type="match status" value="1"/>
</dbReference>
<keyword evidence="4" id="KW-0862">Zinc</keyword>
<gene>
    <name evidence="9" type="ORF">AVEN_98145_1</name>
</gene>
<dbReference type="Pfam" id="PF05485">
    <property type="entry name" value="THAP"/>
    <property type="match status" value="1"/>
</dbReference>
<sequence>MSERYKYCIVPKCRNTTVTAPDKLFINVPKNSVIRKKWCKAMKRDPKLNPELSASSVRHVCGDHFDLEKDMANYMQHKLQGGNIHMKKDVVPHIFKCQMSLPATPIRQTGGKRRLDILASLMDAQPTASTSAAANLDVESDASGAHVMSEKEFSDKSIQVSLKAPKVLVRSKATNTRRNIVKDSACSPLKIESVTCGTSIKKYKDMAPEENFSSDSSNKGSDDSYVCSPSSSDSIYSEQSSDTEDYKKLLRTGTILAIEKKPFLNLGVPKECFFIVSLLSKKTNCPHVNVLITLKKIRLNDPYAILAQQFGMSESNICRIFKETVRFIAVAIQELIIWPDARKVRERLPIAFRTRYAKVQSIIDCFEIEMPSNPIHQALTWSEYKKANTLKYLISCTPDGLVNFISKGYGGRTDDTVIVEDSGYLDKLSPDMEVMADRGFKNISSSLQQRECKLVRPPSVSADIQCTPDEVKASKRIAA</sequence>
<keyword evidence="2" id="KW-0479">Metal-binding</keyword>
<evidence type="ECO:0000256" key="3">
    <source>
        <dbReference type="ARBA" id="ARBA00022771"/>
    </source>
</evidence>
<dbReference type="AlphaFoldDB" id="A0A4Y2P471"/>
<evidence type="ECO:0000259" key="8">
    <source>
        <dbReference type="PROSITE" id="PS50950"/>
    </source>
</evidence>
<dbReference type="Proteomes" id="UP000499080">
    <property type="component" value="Unassembled WGS sequence"/>
</dbReference>
<comment type="cofactor">
    <cofactor evidence="1">
        <name>a divalent metal cation</name>
        <dbReference type="ChEBI" id="CHEBI:60240"/>
    </cofactor>
</comment>
<keyword evidence="10" id="KW-1185">Reference proteome</keyword>
<evidence type="ECO:0000313" key="9">
    <source>
        <dbReference type="EMBL" id="GBN45097.1"/>
    </source>
</evidence>
<feature type="region of interest" description="Disordered" evidence="7">
    <location>
        <begin position="209"/>
        <end position="239"/>
    </location>
</feature>
<dbReference type="PANTHER" id="PTHR23080">
    <property type="entry name" value="THAP DOMAIN PROTEIN"/>
    <property type="match status" value="1"/>
</dbReference>
<reference evidence="9 10" key="1">
    <citation type="journal article" date="2019" name="Sci. Rep.">
        <title>Orb-weaving spider Araneus ventricosus genome elucidates the spidroin gene catalogue.</title>
        <authorList>
            <person name="Kono N."/>
            <person name="Nakamura H."/>
            <person name="Ohtoshi R."/>
            <person name="Moran D.A.P."/>
            <person name="Shinohara A."/>
            <person name="Yoshida Y."/>
            <person name="Fujiwara M."/>
            <person name="Mori M."/>
            <person name="Tomita M."/>
            <person name="Arakawa K."/>
        </authorList>
    </citation>
    <scope>NUCLEOTIDE SEQUENCE [LARGE SCALE GENOMIC DNA]</scope>
</reference>
<evidence type="ECO:0000313" key="10">
    <source>
        <dbReference type="Proteomes" id="UP000499080"/>
    </source>
</evidence>
<dbReference type="EMBL" id="BGPR01010244">
    <property type="protein sequence ID" value="GBN45097.1"/>
    <property type="molecule type" value="Genomic_DNA"/>
</dbReference>
<comment type="caution">
    <text evidence="9">The sequence shown here is derived from an EMBL/GenBank/DDBJ whole genome shotgun (WGS) entry which is preliminary data.</text>
</comment>
<evidence type="ECO:0000256" key="6">
    <source>
        <dbReference type="PROSITE-ProRule" id="PRU00309"/>
    </source>
</evidence>
<dbReference type="SMART" id="SM00980">
    <property type="entry name" value="THAP"/>
    <property type="match status" value="1"/>
</dbReference>
<evidence type="ECO:0000256" key="1">
    <source>
        <dbReference type="ARBA" id="ARBA00001968"/>
    </source>
</evidence>
<evidence type="ECO:0000256" key="5">
    <source>
        <dbReference type="ARBA" id="ARBA00023125"/>
    </source>
</evidence>
<dbReference type="GO" id="GO:0008270">
    <property type="term" value="F:zinc ion binding"/>
    <property type="evidence" value="ECO:0007669"/>
    <property type="project" value="UniProtKB-KW"/>
</dbReference>
<dbReference type="Pfam" id="PF13613">
    <property type="entry name" value="HTH_Tnp_4"/>
    <property type="match status" value="1"/>
</dbReference>
<dbReference type="InterPro" id="IPR027806">
    <property type="entry name" value="HARBI1_dom"/>
</dbReference>
<proteinExistence type="predicted"/>
<evidence type="ECO:0000256" key="7">
    <source>
        <dbReference type="SAM" id="MobiDB-lite"/>
    </source>
</evidence>
<feature type="compositionally biased region" description="Low complexity" evidence="7">
    <location>
        <begin position="213"/>
        <end position="239"/>
    </location>
</feature>
<accession>A0A4Y2P471</accession>
<name>A0A4Y2P471_ARAVE</name>
<keyword evidence="5 6" id="KW-0238">DNA-binding</keyword>
<dbReference type="PANTHER" id="PTHR23080:SF144">
    <property type="entry name" value="SPINDLE AND KINETOCHORE ASSOCIATED COMPLEX SUBUNIT 3"/>
    <property type="match status" value="1"/>
</dbReference>
<dbReference type="GO" id="GO:0003677">
    <property type="term" value="F:DNA binding"/>
    <property type="evidence" value="ECO:0007669"/>
    <property type="project" value="UniProtKB-UniRule"/>
</dbReference>
<dbReference type="InterPro" id="IPR027805">
    <property type="entry name" value="Transposase_HTH_dom"/>
</dbReference>
<dbReference type="SUPFAM" id="SSF57716">
    <property type="entry name" value="Glucocorticoid receptor-like (DNA-binding domain)"/>
    <property type="match status" value="1"/>
</dbReference>
<dbReference type="InterPro" id="IPR006612">
    <property type="entry name" value="THAP_Znf"/>
</dbReference>